<dbReference type="Gene3D" id="1.20.58.1290">
    <property type="entry name" value="CarD-like, C-terminal domain"/>
    <property type="match status" value="1"/>
</dbReference>
<dbReference type="Gene3D" id="2.40.10.170">
    <property type="match status" value="1"/>
</dbReference>
<dbReference type="SMART" id="SM01058">
    <property type="entry name" value="CarD_TRCF"/>
    <property type="match status" value="1"/>
</dbReference>
<dbReference type="GO" id="GO:0009303">
    <property type="term" value="P:rRNA transcription"/>
    <property type="evidence" value="ECO:0007669"/>
    <property type="project" value="TreeGrafter"/>
</dbReference>
<evidence type="ECO:0000313" key="3">
    <source>
        <dbReference type="Proteomes" id="UP000622687"/>
    </source>
</evidence>
<dbReference type="InterPro" id="IPR052531">
    <property type="entry name" value="CarD-like_regulator"/>
</dbReference>
<comment type="caution">
    <text evidence="2">The sequence shown here is derived from an EMBL/GenBank/DDBJ whole genome shotgun (WGS) entry which is preliminary data.</text>
</comment>
<dbReference type="InterPro" id="IPR036101">
    <property type="entry name" value="CarD-like/TRCF_RID_sf"/>
</dbReference>
<keyword evidence="3" id="KW-1185">Reference proteome</keyword>
<dbReference type="Proteomes" id="UP000622687">
    <property type="component" value="Unassembled WGS sequence"/>
</dbReference>
<evidence type="ECO:0000259" key="1">
    <source>
        <dbReference type="SMART" id="SM01058"/>
    </source>
</evidence>
<dbReference type="RefSeq" id="WP_211143688.1">
    <property type="nucleotide sequence ID" value="NZ_JAEEGB010000023.1"/>
</dbReference>
<dbReference type="PANTHER" id="PTHR38447">
    <property type="entry name" value="TRANSCRIPTION FACTOR YDEB-RELATED"/>
    <property type="match status" value="1"/>
</dbReference>
<dbReference type="InterPro" id="IPR003711">
    <property type="entry name" value="CarD-like/TRCF_RID"/>
</dbReference>
<gene>
    <name evidence="2" type="ORF">I6U51_16590</name>
</gene>
<dbReference type="Pfam" id="PF21095">
    <property type="entry name" value="CarD_C"/>
    <property type="match status" value="1"/>
</dbReference>
<accession>A0A934HVY8</accession>
<evidence type="ECO:0000313" key="2">
    <source>
        <dbReference type="EMBL" id="MBI6874293.1"/>
    </source>
</evidence>
<dbReference type="EMBL" id="JAEEGB010000023">
    <property type="protein sequence ID" value="MBI6874293.1"/>
    <property type="molecule type" value="Genomic_DNA"/>
</dbReference>
<organism evidence="2 3">
    <name type="scientific">Clostridium aciditolerans</name>
    <dbReference type="NCBI Taxonomy" id="339861"/>
    <lineage>
        <taxon>Bacteria</taxon>
        <taxon>Bacillati</taxon>
        <taxon>Bacillota</taxon>
        <taxon>Clostridia</taxon>
        <taxon>Eubacteriales</taxon>
        <taxon>Clostridiaceae</taxon>
        <taxon>Clostridium</taxon>
    </lineage>
</organism>
<dbReference type="InterPro" id="IPR042215">
    <property type="entry name" value="CarD-like_C"/>
</dbReference>
<sequence length="158" mass="18321">MLNCGQKVFVPNYGAGIMKDLEDKKNYDINKKYISISFLLNDIDLFIPEDKIAGYRIRSIVKKEELERAMAIISNKPTDIERKWSKRYRLNNDKIKDGDLFKMCEVIRDLYYLKNQGMLPPGEKKILCNAENMVASEIVLVLDINMEEAIAQIRNLGK</sequence>
<dbReference type="PANTHER" id="PTHR38447:SF1">
    <property type="entry name" value="RNA POLYMERASE-BINDING TRANSCRIPTION FACTOR CARD"/>
    <property type="match status" value="1"/>
</dbReference>
<name>A0A934HVY8_9CLOT</name>
<reference evidence="2" key="1">
    <citation type="submission" date="2020-12" db="EMBL/GenBank/DDBJ databases">
        <title>Clostridium thailandense sp. nov., a novel acetogenic bacterium isolated from peat land soil in Thailand.</title>
        <authorList>
            <person name="Chaikitkaew S."/>
            <person name="Birkeland N.K."/>
        </authorList>
    </citation>
    <scope>NUCLEOTIDE SEQUENCE</scope>
    <source>
        <strain evidence="2">DSM 17425</strain>
    </source>
</reference>
<dbReference type="InterPro" id="IPR048792">
    <property type="entry name" value="CarD_C"/>
</dbReference>
<proteinExistence type="predicted"/>
<protein>
    <submittedName>
        <fullName evidence="2">Transcriptional regulator</fullName>
    </submittedName>
</protein>
<dbReference type="SUPFAM" id="SSF141259">
    <property type="entry name" value="CarD-like"/>
    <property type="match status" value="1"/>
</dbReference>
<dbReference type="AlphaFoldDB" id="A0A934HVY8"/>
<feature type="domain" description="CarD-like/TRCF RNAP-interacting" evidence="1">
    <location>
        <begin position="1"/>
        <end position="111"/>
    </location>
</feature>